<name>A0ACC2JRA0_9PEZI</name>
<dbReference type="EMBL" id="JAPUUL010000623">
    <property type="protein sequence ID" value="KAJ8129929.1"/>
    <property type="molecule type" value="Genomic_DNA"/>
</dbReference>
<reference evidence="1" key="1">
    <citation type="submission" date="2022-12" db="EMBL/GenBank/DDBJ databases">
        <title>Genome Sequence of Lasiodiplodia mahajangana.</title>
        <authorList>
            <person name="Buettner E."/>
        </authorList>
    </citation>
    <scope>NUCLEOTIDE SEQUENCE</scope>
    <source>
        <strain evidence="1">VT137</strain>
    </source>
</reference>
<accession>A0ACC2JRA0</accession>
<keyword evidence="2" id="KW-1185">Reference proteome</keyword>
<evidence type="ECO:0000313" key="2">
    <source>
        <dbReference type="Proteomes" id="UP001153332"/>
    </source>
</evidence>
<comment type="caution">
    <text evidence="1">The sequence shown here is derived from an EMBL/GenBank/DDBJ whole genome shotgun (WGS) entry which is preliminary data.</text>
</comment>
<sequence length="679" mass="75217">MALPIGSARAVGLAFVRPAILYPHDLHLGTLTTFPIVVIVIMATAQIEFVQPVPSHMRCVPGSVNIKVAKFPSPTKSAEGVDPSKTASALVESFNNALGKKDYSAIANLFLEDGYWRDHLALSWAFRTIQTSPRIVDFLKSCAESKDGFRLKSVDVDASIAVRAPKLVTVDASGTVPGIEFFVKLTTVLGTGVGLVRLVEQGGQWKIFTLYTRLEELRGHEEAIYGRRAKGAEHGGKPGRKNWAEKREAEADINTGNEPAVIVIGAGQAGLTAAARLKMLGVDTLIIDQNERVGDNWRKRYHQLVLHDPVWYDHMPYLNFPAQWPIFTPKDKLAQFFESYATLLELNVWTKTELVYTKWDESKGAWTVIVNRKREDGTSDIRTFHPRHIIQATGHSGKKNQPSMKGVENFKGDRLCHSSEFPGARENSQGKKAIVVGSCNSAHDIAQDFLEKGYDITIVQRSSTHVVSSKAITEIALKGIYSEDGPPVDDADILLHGSPTPVLKALQIKIGEKQAECDKEILDGLERAGFKLDRGPDDAGLFFKYFQRGGGYYIDVGASQLIVDGKIKVKQGQEIDEVLPRGLRFQDGTELEADEIVFATGYQNMRTQTRLMFGDEVADRVSDVWGFNDEGEIRTIWQRSGHPGFWFHGGNLAMCRYYSKLLALQIKGLEEGLFQGGEI</sequence>
<gene>
    <name evidence="1" type="ORF">O1611_g3701</name>
</gene>
<proteinExistence type="predicted"/>
<protein>
    <submittedName>
        <fullName evidence="1">Uncharacterized protein</fullName>
    </submittedName>
</protein>
<organism evidence="1 2">
    <name type="scientific">Lasiodiplodia mahajangana</name>
    <dbReference type="NCBI Taxonomy" id="1108764"/>
    <lineage>
        <taxon>Eukaryota</taxon>
        <taxon>Fungi</taxon>
        <taxon>Dikarya</taxon>
        <taxon>Ascomycota</taxon>
        <taxon>Pezizomycotina</taxon>
        <taxon>Dothideomycetes</taxon>
        <taxon>Dothideomycetes incertae sedis</taxon>
        <taxon>Botryosphaeriales</taxon>
        <taxon>Botryosphaeriaceae</taxon>
        <taxon>Lasiodiplodia</taxon>
    </lineage>
</organism>
<dbReference type="Proteomes" id="UP001153332">
    <property type="component" value="Unassembled WGS sequence"/>
</dbReference>
<evidence type="ECO:0000313" key="1">
    <source>
        <dbReference type="EMBL" id="KAJ8129929.1"/>
    </source>
</evidence>